<dbReference type="GO" id="GO:0007165">
    <property type="term" value="P:signal transduction"/>
    <property type="evidence" value="ECO:0007669"/>
    <property type="project" value="InterPro"/>
</dbReference>
<evidence type="ECO:0000313" key="4">
    <source>
        <dbReference type="EMBL" id="VDO26416.1"/>
    </source>
</evidence>
<accession>A0A3P7TWU2</accession>
<dbReference type="InterPro" id="IPR000198">
    <property type="entry name" value="RhoGAP_dom"/>
</dbReference>
<dbReference type="PROSITE" id="PS50238">
    <property type="entry name" value="RHOGAP"/>
    <property type="match status" value="1"/>
</dbReference>
<protein>
    <recommendedName>
        <fullName evidence="3">Rho-GAP domain-containing protein</fullName>
    </recommendedName>
</protein>
<dbReference type="PANTHER" id="PTHR23179:SF3">
    <property type="entry name" value="RHO GTPASE-ACTIVATING PROTEIN 20"/>
    <property type="match status" value="1"/>
</dbReference>
<evidence type="ECO:0000256" key="1">
    <source>
        <dbReference type="ARBA" id="ARBA00022468"/>
    </source>
</evidence>
<proteinExistence type="predicted"/>
<evidence type="ECO:0000256" key="2">
    <source>
        <dbReference type="SAM" id="MobiDB-lite"/>
    </source>
</evidence>
<dbReference type="PANTHER" id="PTHR23179">
    <property type="entry name" value="T-CELL ACTIVATION RHO GTPASE ACTIVATING PROTEIN-RELATED"/>
    <property type="match status" value="1"/>
</dbReference>
<dbReference type="InterPro" id="IPR047887">
    <property type="entry name" value="ARHGAP20_PH"/>
</dbReference>
<evidence type="ECO:0000259" key="3">
    <source>
        <dbReference type="PROSITE" id="PS50238"/>
    </source>
</evidence>
<dbReference type="Pfam" id="PF22286">
    <property type="entry name" value="RHG20_PH"/>
    <property type="match status" value="1"/>
</dbReference>
<dbReference type="Proteomes" id="UP000268014">
    <property type="component" value="Unassembled WGS sequence"/>
</dbReference>
<organism evidence="4 5">
    <name type="scientific">Haemonchus placei</name>
    <name type="common">Barber's pole worm</name>
    <dbReference type="NCBI Taxonomy" id="6290"/>
    <lineage>
        <taxon>Eukaryota</taxon>
        <taxon>Metazoa</taxon>
        <taxon>Ecdysozoa</taxon>
        <taxon>Nematoda</taxon>
        <taxon>Chromadorea</taxon>
        <taxon>Rhabditida</taxon>
        <taxon>Rhabditina</taxon>
        <taxon>Rhabditomorpha</taxon>
        <taxon>Strongyloidea</taxon>
        <taxon>Trichostrongylidae</taxon>
        <taxon>Haemonchus</taxon>
    </lineage>
</organism>
<feature type="region of interest" description="Disordered" evidence="2">
    <location>
        <begin position="485"/>
        <end position="506"/>
    </location>
</feature>
<dbReference type="Pfam" id="PF00620">
    <property type="entry name" value="RhoGAP"/>
    <property type="match status" value="1"/>
</dbReference>
<dbReference type="GO" id="GO:0005096">
    <property type="term" value="F:GTPase activator activity"/>
    <property type="evidence" value="ECO:0007669"/>
    <property type="project" value="UniProtKB-KW"/>
</dbReference>
<dbReference type="SMART" id="SM00324">
    <property type="entry name" value="RhoGAP"/>
    <property type="match status" value="1"/>
</dbReference>
<sequence length="659" mass="74013">MKEGGVQMTSLTTLLSHHRYLFLYHDTLVISKQKGACSYKLKEKLRLNRVWVASSNSADSFLIGWPFCNYLVHFRSRSEKEEWYELFSYCVQQCLRPLSTTIAMDINVRGRKQVIRRRIDNGKKSGELVMETAADLGLSHTSYELRLVVGEGSGKTLQGPENVYVVIMSEIERQGIRLSDSQRQSLDACPIANARLILSNIKSSKSSSPMQIVNNIKKRVLQRSDSRGIFGRELDGPTPPQPVMSIVDHLRMHGYDMEGVFRKSPKQSTLRECRSEIERGLVPDYKKYGTHVLASVLKDYLRSIPGKILLSGNYDLWIKEVVDEADHEKKVRTLLGILPKAHAILLTNVLKLLNKIASSPSSKMTASALSVCLAPSFLETQSSDPLESGKKIPLLVEFLILNASEVMPPGFNSDNIFSILNSVDHNANHLCSPEPTCSDDEGSQRTPIIEEVDGGRHHSIQWAHDCRDRIFFFRSVAVLEKKSLFQEEPPSRKESREEATQTPDCGLPRIGDCHSRFPAFRGSVTHSQEVADAIVEPQLRAPSKEGNHVPSQEPILRTITGNGELRSSIAFVYLLQSSCLCELGMKIQYDVSVYDRILYIRIHNSPPTTYTTAASVKSVRRADACVGMDSLEINWSVRQLKTLFQDKRAPSINTDYTTS</sequence>
<dbReference type="OrthoDB" id="9994905at2759"/>
<reference evidence="4 5" key="1">
    <citation type="submission" date="2018-11" db="EMBL/GenBank/DDBJ databases">
        <authorList>
            <consortium name="Pathogen Informatics"/>
        </authorList>
    </citation>
    <scope>NUCLEOTIDE SEQUENCE [LARGE SCALE GENOMIC DNA]</scope>
    <source>
        <strain evidence="4 5">MHpl1</strain>
    </source>
</reference>
<dbReference type="SUPFAM" id="SSF50729">
    <property type="entry name" value="PH domain-like"/>
    <property type="match status" value="1"/>
</dbReference>
<dbReference type="Gene3D" id="2.30.29.30">
    <property type="entry name" value="Pleckstrin-homology domain (PH domain)/Phosphotyrosine-binding domain (PTB)"/>
    <property type="match status" value="1"/>
</dbReference>
<feature type="compositionally biased region" description="Basic and acidic residues" evidence="2">
    <location>
        <begin position="485"/>
        <end position="499"/>
    </location>
</feature>
<dbReference type="STRING" id="6290.A0A3P7TWU2"/>
<name>A0A3P7TWU2_HAEPC</name>
<dbReference type="AlphaFoldDB" id="A0A3P7TWU2"/>
<evidence type="ECO:0000313" key="5">
    <source>
        <dbReference type="Proteomes" id="UP000268014"/>
    </source>
</evidence>
<gene>
    <name evidence="4" type="ORF">HPLM_LOCUS5571</name>
</gene>
<dbReference type="EMBL" id="UZAF01016359">
    <property type="protein sequence ID" value="VDO26416.1"/>
    <property type="molecule type" value="Genomic_DNA"/>
</dbReference>
<feature type="domain" description="Rho-GAP" evidence="3">
    <location>
        <begin position="232"/>
        <end position="407"/>
    </location>
</feature>
<dbReference type="InterPro" id="IPR008936">
    <property type="entry name" value="Rho_GTPase_activation_prot"/>
</dbReference>
<keyword evidence="1" id="KW-0343">GTPase activation</keyword>
<dbReference type="InterPro" id="IPR011993">
    <property type="entry name" value="PH-like_dom_sf"/>
</dbReference>
<dbReference type="SUPFAM" id="SSF48350">
    <property type="entry name" value="GTPase activation domain, GAP"/>
    <property type="match status" value="1"/>
</dbReference>
<dbReference type="Gene3D" id="1.10.555.10">
    <property type="entry name" value="Rho GTPase activation protein"/>
    <property type="match status" value="1"/>
</dbReference>
<keyword evidence="5" id="KW-1185">Reference proteome</keyword>